<feature type="region of interest" description="Disordered" evidence="3">
    <location>
        <begin position="1"/>
        <end position="50"/>
    </location>
</feature>
<feature type="transmembrane region" description="Helical" evidence="4">
    <location>
        <begin position="261"/>
        <end position="283"/>
    </location>
</feature>
<dbReference type="GO" id="GO:0016020">
    <property type="term" value="C:membrane"/>
    <property type="evidence" value="ECO:0007669"/>
    <property type="project" value="UniProtKB-SubCell"/>
</dbReference>
<keyword evidence="4" id="KW-0472">Membrane</keyword>
<gene>
    <name evidence="5" type="ORF">HETIRDRAFT_148861</name>
</gene>
<dbReference type="HOGENOM" id="CLU_001265_1_1_1"/>
<keyword evidence="6" id="KW-1185">Reference proteome</keyword>
<evidence type="ECO:0000256" key="3">
    <source>
        <dbReference type="SAM" id="MobiDB-lite"/>
    </source>
</evidence>
<feature type="transmembrane region" description="Helical" evidence="4">
    <location>
        <begin position="222"/>
        <end position="240"/>
    </location>
</feature>
<dbReference type="PANTHER" id="PTHR11360:SF234">
    <property type="entry name" value="MFS-TYPE TRANSPORTER DBAD-RELATED"/>
    <property type="match status" value="1"/>
</dbReference>
<feature type="transmembrane region" description="Helical" evidence="4">
    <location>
        <begin position="183"/>
        <end position="202"/>
    </location>
</feature>
<evidence type="ECO:0000313" key="5">
    <source>
        <dbReference type="EMBL" id="ETW75410.1"/>
    </source>
</evidence>
<dbReference type="Gene3D" id="1.20.1250.20">
    <property type="entry name" value="MFS general substrate transporter like domains"/>
    <property type="match status" value="1"/>
</dbReference>
<name>W4JQQ0_HETIT</name>
<dbReference type="RefSeq" id="XP_009552830.1">
    <property type="nucleotide sequence ID" value="XM_009554535.1"/>
</dbReference>
<comment type="similarity">
    <text evidence="2">Belongs to the major facilitator superfamily. Monocarboxylate porter (TC 2.A.1.13) family.</text>
</comment>
<proteinExistence type="inferred from homology"/>
<comment type="subcellular location">
    <subcellularLocation>
        <location evidence="1">Membrane</location>
        <topology evidence="1">Multi-pass membrane protein</topology>
    </subcellularLocation>
</comment>
<dbReference type="PANTHER" id="PTHR11360">
    <property type="entry name" value="MONOCARBOXYLATE TRANSPORTER"/>
    <property type="match status" value="1"/>
</dbReference>
<feature type="transmembrane region" description="Helical" evidence="4">
    <location>
        <begin position="95"/>
        <end position="114"/>
    </location>
</feature>
<accession>W4JQQ0</accession>
<dbReference type="SUPFAM" id="SSF103473">
    <property type="entry name" value="MFS general substrate transporter"/>
    <property type="match status" value="1"/>
</dbReference>
<protein>
    <submittedName>
        <fullName evidence="5">MFS monocarboxylate transporter</fullName>
    </submittedName>
</protein>
<dbReference type="Pfam" id="PF07690">
    <property type="entry name" value="MFS_1"/>
    <property type="match status" value="1"/>
</dbReference>
<feature type="transmembrane region" description="Helical" evidence="4">
    <location>
        <begin position="295"/>
        <end position="313"/>
    </location>
</feature>
<evidence type="ECO:0000256" key="1">
    <source>
        <dbReference type="ARBA" id="ARBA00004141"/>
    </source>
</evidence>
<dbReference type="InParanoid" id="W4JQQ0"/>
<keyword evidence="4" id="KW-1133">Transmembrane helix</keyword>
<evidence type="ECO:0000313" key="6">
    <source>
        <dbReference type="Proteomes" id="UP000030671"/>
    </source>
</evidence>
<dbReference type="KEGG" id="hir:HETIRDRAFT_148861"/>
<dbReference type="OrthoDB" id="6499973at2759"/>
<evidence type="ECO:0000256" key="4">
    <source>
        <dbReference type="SAM" id="Phobius"/>
    </source>
</evidence>
<evidence type="ECO:0000256" key="2">
    <source>
        <dbReference type="ARBA" id="ARBA00006727"/>
    </source>
</evidence>
<feature type="transmembrane region" description="Helical" evidence="4">
    <location>
        <begin position="148"/>
        <end position="171"/>
    </location>
</feature>
<feature type="transmembrane region" description="Helical" evidence="4">
    <location>
        <begin position="388"/>
        <end position="408"/>
    </location>
</feature>
<dbReference type="EMBL" id="KI925466">
    <property type="protein sequence ID" value="ETW75410.1"/>
    <property type="molecule type" value="Genomic_DNA"/>
</dbReference>
<keyword evidence="4" id="KW-0812">Transmembrane</keyword>
<dbReference type="AlphaFoldDB" id="W4JQQ0"/>
<sequence>MSQTVDENAAIPEREKKSEDVDTNPTGVSTTPVPKEQPIPAPSQSAPPEGGTQAWLTVAGAWLVQFCTFGYSNAFGVYQDFYVREYLTNHTSSEISWIGSMQVMLVLSLGLFTGQLYDRGYFHHLMIGGSVLFAFCLFMLSLSHPNQYYQVFLSQGLGVGLAIGMTYIPSLGVISHYFQRRRALVMGIAASGSSLGGVIHPIMLNKLFHGPSGFQKGVRYSAAMNLILLFIANCLMRTRLPPRKGGNMFAGTSAFARDPPYVLAVMGAFLVILGLFFPIFFLQLDAITHNLDPNFAFYSLAILNAASVFGRVIPSLIAQTTGVFNTIVVCTAICGILVFSMFGVTTVGAVIVFAILFGFFSGAYVSLLAPMLTSLARDVTEIGSRMGICYTFTGIGSLVGTPIAGALLTPTNMWWRPIIFSGTTMTVGAGFLLAARMLVAARKGKRAV</sequence>
<feature type="transmembrane region" description="Helical" evidence="4">
    <location>
        <begin position="350"/>
        <end position="376"/>
    </location>
</feature>
<dbReference type="eggNOG" id="KOG2504">
    <property type="taxonomic scope" value="Eukaryota"/>
</dbReference>
<dbReference type="GeneID" id="20667304"/>
<feature type="compositionally biased region" description="Polar residues" evidence="3">
    <location>
        <begin position="23"/>
        <end position="32"/>
    </location>
</feature>
<feature type="transmembrane region" description="Helical" evidence="4">
    <location>
        <begin position="414"/>
        <end position="439"/>
    </location>
</feature>
<feature type="transmembrane region" description="Helical" evidence="4">
    <location>
        <begin position="121"/>
        <end position="142"/>
    </location>
</feature>
<dbReference type="InterPro" id="IPR050327">
    <property type="entry name" value="Proton-linked_MCT"/>
</dbReference>
<organism evidence="5 6">
    <name type="scientific">Heterobasidion irregulare (strain TC 32-1)</name>
    <dbReference type="NCBI Taxonomy" id="747525"/>
    <lineage>
        <taxon>Eukaryota</taxon>
        <taxon>Fungi</taxon>
        <taxon>Dikarya</taxon>
        <taxon>Basidiomycota</taxon>
        <taxon>Agaricomycotina</taxon>
        <taxon>Agaricomycetes</taxon>
        <taxon>Russulales</taxon>
        <taxon>Bondarzewiaceae</taxon>
        <taxon>Heterobasidion</taxon>
        <taxon>Heterobasidion annosum species complex</taxon>
    </lineage>
</organism>
<dbReference type="InterPro" id="IPR036259">
    <property type="entry name" value="MFS_trans_sf"/>
</dbReference>
<dbReference type="Proteomes" id="UP000030671">
    <property type="component" value="Unassembled WGS sequence"/>
</dbReference>
<feature type="transmembrane region" description="Helical" evidence="4">
    <location>
        <begin position="54"/>
        <end position="75"/>
    </location>
</feature>
<dbReference type="InterPro" id="IPR011701">
    <property type="entry name" value="MFS"/>
</dbReference>
<dbReference type="GO" id="GO:0022857">
    <property type="term" value="F:transmembrane transporter activity"/>
    <property type="evidence" value="ECO:0007669"/>
    <property type="project" value="InterPro"/>
</dbReference>
<feature type="transmembrane region" description="Helical" evidence="4">
    <location>
        <begin position="322"/>
        <end position="344"/>
    </location>
</feature>
<reference evidence="5 6" key="1">
    <citation type="journal article" date="2012" name="New Phytol.">
        <title>Insight into trade-off between wood decay and parasitism from the genome of a fungal forest pathogen.</title>
        <authorList>
            <person name="Olson A."/>
            <person name="Aerts A."/>
            <person name="Asiegbu F."/>
            <person name="Belbahri L."/>
            <person name="Bouzid O."/>
            <person name="Broberg A."/>
            <person name="Canback B."/>
            <person name="Coutinho P.M."/>
            <person name="Cullen D."/>
            <person name="Dalman K."/>
            <person name="Deflorio G."/>
            <person name="van Diepen L.T."/>
            <person name="Dunand C."/>
            <person name="Duplessis S."/>
            <person name="Durling M."/>
            <person name="Gonthier P."/>
            <person name="Grimwood J."/>
            <person name="Fossdal C.G."/>
            <person name="Hansson D."/>
            <person name="Henrissat B."/>
            <person name="Hietala A."/>
            <person name="Himmelstrand K."/>
            <person name="Hoffmeister D."/>
            <person name="Hogberg N."/>
            <person name="James T.Y."/>
            <person name="Karlsson M."/>
            <person name="Kohler A."/>
            <person name="Kues U."/>
            <person name="Lee Y.H."/>
            <person name="Lin Y.C."/>
            <person name="Lind M."/>
            <person name="Lindquist E."/>
            <person name="Lombard V."/>
            <person name="Lucas S."/>
            <person name="Lunden K."/>
            <person name="Morin E."/>
            <person name="Murat C."/>
            <person name="Park J."/>
            <person name="Raffaello T."/>
            <person name="Rouze P."/>
            <person name="Salamov A."/>
            <person name="Schmutz J."/>
            <person name="Solheim H."/>
            <person name="Stahlberg J."/>
            <person name="Velez H."/>
            <person name="de Vries R.P."/>
            <person name="Wiebenga A."/>
            <person name="Woodward S."/>
            <person name="Yakovlev I."/>
            <person name="Garbelotto M."/>
            <person name="Martin F."/>
            <person name="Grigoriev I.V."/>
            <person name="Stenlid J."/>
        </authorList>
    </citation>
    <scope>NUCLEOTIDE SEQUENCE [LARGE SCALE GENOMIC DNA]</scope>
    <source>
        <strain evidence="5 6">TC 32-1</strain>
    </source>
</reference>